<proteinExistence type="predicted"/>
<gene>
    <name evidence="2" type="ORF">ATP06_0214280</name>
    <name evidence="1" type="ORF">AVL48_23520</name>
</gene>
<dbReference type="EMBL" id="LQCI01000003">
    <property type="protein sequence ID" value="KZB87584.1"/>
    <property type="molecule type" value="Genomic_DNA"/>
</dbReference>
<keyword evidence="4" id="KW-1185">Reference proteome</keyword>
<dbReference type="Proteomes" id="UP000076321">
    <property type="component" value="Unassembled WGS sequence"/>
</dbReference>
<evidence type="ECO:0000313" key="2">
    <source>
        <dbReference type="EMBL" id="OKA08413.1"/>
    </source>
</evidence>
<evidence type="ECO:0000313" key="3">
    <source>
        <dbReference type="Proteomes" id="UP000076321"/>
    </source>
</evidence>
<reference evidence="2 4" key="2">
    <citation type="submission" date="2016-11" db="EMBL/GenBank/DDBJ databases">
        <title>Genome sequencing of Amycolatopsis regifaucium.</title>
        <authorList>
            <person name="Mayilraj S."/>
            <person name="Kaur N."/>
        </authorList>
    </citation>
    <scope>NUCLEOTIDE SEQUENCE [LARGE SCALE GENOMIC DNA]</scope>
    <source>
        <strain evidence="2 4">GY080</strain>
    </source>
</reference>
<dbReference type="AlphaFoldDB" id="A0A154MTB1"/>
<evidence type="ECO:0000313" key="1">
    <source>
        <dbReference type="EMBL" id="KZB87584.1"/>
    </source>
</evidence>
<accession>A0A154MTB1</accession>
<dbReference type="OrthoDB" id="6957847at2"/>
<dbReference type="Proteomes" id="UP000186883">
    <property type="component" value="Unassembled WGS sequence"/>
</dbReference>
<reference evidence="1 3" key="1">
    <citation type="submission" date="2015-12" db="EMBL/GenBank/DDBJ databases">
        <title>Amycolatopsis regifaucium genome sequencing and assembly.</title>
        <authorList>
            <person name="Mayilraj S."/>
        </authorList>
    </citation>
    <scope>NUCLEOTIDE SEQUENCE [LARGE SCALE GENOMIC DNA]</scope>
    <source>
        <strain evidence="1 3">GY080</strain>
    </source>
</reference>
<dbReference type="RefSeq" id="WP_061986157.1">
    <property type="nucleotide sequence ID" value="NZ_FOPQ01000008.1"/>
</dbReference>
<sequence length="147" mass="16658">MPMPVVPTSAAQANQLFKEFTTWMVHSVPSDYEQLFLTFRSVGDYVEISAHVLTVMGTSTPWTPPSGVADFFVDLRDSMAQPGEGAWTSVRYHMVHPGGYSVEYDWDNEPAWDHVPPAEFFAQELERYPRTGERAEWLQRRASGTAN</sequence>
<protein>
    <submittedName>
        <fullName evidence="1">Uncharacterized protein</fullName>
    </submittedName>
</protein>
<dbReference type="SUPFAM" id="SSF160424">
    <property type="entry name" value="BH3703-like"/>
    <property type="match status" value="1"/>
</dbReference>
<comment type="caution">
    <text evidence="1">The sequence shown here is derived from an EMBL/GenBank/DDBJ whole genome shotgun (WGS) entry which is preliminary data.</text>
</comment>
<dbReference type="EMBL" id="LOBU02000012">
    <property type="protein sequence ID" value="OKA08413.1"/>
    <property type="molecule type" value="Genomic_DNA"/>
</dbReference>
<organism evidence="1 3">
    <name type="scientific">Amycolatopsis regifaucium</name>
    <dbReference type="NCBI Taxonomy" id="546365"/>
    <lineage>
        <taxon>Bacteria</taxon>
        <taxon>Bacillati</taxon>
        <taxon>Actinomycetota</taxon>
        <taxon>Actinomycetes</taxon>
        <taxon>Pseudonocardiales</taxon>
        <taxon>Pseudonocardiaceae</taxon>
        <taxon>Amycolatopsis</taxon>
    </lineage>
</organism>
<dbReference type="InterPro" id="IPR036170">
    <property type="entry name" value="YezG-like_sf"/>
</dbReference>
<name>A0A154MTB1_9PSEU</name>
<evidence type="ECO:0000313" key="4">
    <source>
        <dbReference type="Proteomes" id="UP000186883"/>
    </source>
</evidence>